<evidence type="ECO:0000256" key="5">
    <source>
        <dbReference type="ARBA" id="ARBA00022729"/>
    </source>
</evidence>
<evidence type="ECO:0000313" key="14">
    <source>
        <dbReference type="Proteomes" id="UP000033647"/>
    </source>
</evidence>
<reference evidence="13 14" key="1">
    <citation type="submission" date="2015-03" db="EMBL/GenBank/DDBJ databases">
        <title>RNA-seq based gene annotation and comparative genomics of four Zymoseptoria species reveal species-specific pathogenicity related genes and transposable element activity.</title>
        <authorList>
            <person name="Grandaubert J."/>
            <person name="Bhattacharyya A."/>
            <person name="Stukenbrock E.H."/>
        </authorList>
    </citation>
    <scope>NUCLEOTIDE SEQUENCE [LARGE SCALE GENOMIC DNA]</scope>
    <source>
        <strain evidence="13 14">Zb18110</strain>
    </source>
</reference>
<proteinExistence type="inferred from homology"/>
<dbReference type="OrthoDB" id="5311848at2759"/>
<evidence type="ECO:0000256" key="2">
    <source>
        <dbReference type="ARBA" id="ARBA00010473"/>
    </source>
</evidence>
<name>A0A0F4GVC7_9PEZI</name>
<dbReference type="GO" id="GO:0048288">
    <property type="term" value="P:nuclear membrane fusion involved in karyogamy"/>
    <property type="evidence" value="ECO:0007669"/>
    <property type="project" value="UniProtKB-UniRule"/>
</dbReference>
<protein>
    <recommendedName>
        <fullName evidence="15">Nuclear membrane fusion protein Kar5</fullName>
    </recommendedName>
</protein>
<evidence type="ECO:0000256" key="11">
    <source>
        <dbReference type="RuleBase" id="RU368082"/>
    </source>
</evidence>
<dbReference type="InterPro" id="IPR007292">
    <property type="entry name" value="Nuclear_fusion_Kar5"/>
</dbReference>
<evidence type="ECO:0000256" key="9">
    <source>
        <dbReference type="ARBA" id="ARBA00023180"/>
    </source>
</evidence>
<evidence type="ECO:0000256" key="10">
    <source>
        <dbReference type="ARBA" id="ARBA00023242"/>
    </source>
</evidence>
<evidence type="ECO:0000313" key="13">
    <source>
        <dbReference type="EMBL" id="KJY01362.1"/>
    </source>
</evidence>
<evidence type="ECO:0000256" key="3">
    <source>
        <dbReference type="ARBA" id="ARBA00022459"/>
    </source>
</evidence>
<dbReference type="STRING" id="1047168.A0A0F4GVC7"/>
<feature type="chain" id="PRO_5002468792" description="Nuclear membrane fusion protein Kar5" evidence="12">
    <location>
        <begin position="26"/>
        <end position="548"/>
    </location>
</feature>
<keyword evidence="14" id="KW-1185">Reference proteome</keyword>
<keyword evidence="6 11" id="KW-0256">Endoplasmic reticulum</keyword>
<feature type="signal peptide" evidence="12">
    <location>
        <begin position="1"/>
        <end position="25"/>
    </location>
</feature>
<feature type="transmembrane region" description="Helical" evidence="11">
    <location>
        <begin position="463"/>
        <end position="481"/>
    </location>
</feature>
<keyword evidence="4 11" id="KW-0812">Transmembrane</keyword>
<evidence type="ECO:0000256" key="8">
    <source>
        <dbReference type="ARBA" id="ARBA00023136"/>
    </source>
</evidence>
<dbReference type="Proteomes" id="UP000033647">
    <property type="component" value="Unassembled WGS sequence"/>
</dbReference>
<comment type="function">
    <text evidence="1 11">Required for nuclear membrane fusion during karyogamy.</text>
</comment>
<dbReference type="Pfam" id="PF04163">
    <property type="entry name" value="Tht1"/>
    <property type="match status" value="1"/>
</dbReference>
<evidence type="ECO:0000256" key="12">
    <source>
        <dbReference type="SAM" id="SignalP"/>
    </source>
</evidence>
<dbReference type="EMBL" id="LAFY01000286">
    <property type="protein sequence ID" value="KJY01362.1"/>
    <property type="molecule type" value="Genomic_DNA"/>
</dbReference>
<evidence type="ECO:0000256" key="7">
    <source>
        <dbReference type="ARBA" id="ARBA00022989"/>
    </source>
</evidence>
<evidence type="ECO:0000256" key="1">
    <source>
        <dbReference type="ARBA" id="ARBA00003389"/>
    </source>
</evidence>
<keyword evidence="7 11" id="KW-1133">Transmembrane helix</keyword>
<keyword evidence="8 11" id="KW-0472">Membrane</keyword>
<feature type="transmembrane region" description="Helical" evidence="11">
    <location>
        <begin position="435"/>
        <end position="456"/>
    </location>
</feature>
<dbReference type="AlphaFoldDB" id="A0A0F4GVC7"/>
<gene>
    <name evidence="13" type="ORF">TI39_contig294g00001</name>
</gene>
<organism evidence="13 14">
    <name type="scientific">Zymoseptoria brevis</name>
    <dbReference type="NCBI Taxonomy" id="1047168"/>
    <lineage>
        <taxon>Eukaryota</taxon>
        <taxon>Fungi</taxon>
        <taxon>Dikarya</taxon>
        <taxon>Ascomycota</taxon>
        <taxon>Pezizomycotina</taxon>
        <taxon>Dothideomycetes</taxon>
        <taxon>Dothideomycetidae</taxon>
        <taxon>Mycosphaerellales</taxon>
        <taxon>Mycosphaerellaceae</taxon>
        <taxon>Zymoseptoria</taxon>
    </lineage>
</organism>
<sequence length="548" mass="60857">MGSASTHRAMVVVLVFLLLCQSGAAWSISKTVHNPPPQAVIEPNITFSEAMANVQHHIHNIERMPSCKKLASKHLVHSCQSYNGQSDHSTDEALDTFQKLFAIRMTYCELSDAQQEMPAVCQPLLAPNVGVHVPKKLLEDCLGDLFVGSSQWTTYTSIKTNGLVMCLSMRSEADKEESLEFYRALQNTMFSFGQALVVHKDDLGSLKAGFHNLSSGMRDFYNDLHRDNEVMKAEMQASWYSLQDDMQDINSHVESLKDTMAAANAGFRDYSSHVGAVIEQTTSLSAQSTVQHAAELENIRHDFEQFRERFGFQNQQLLDDFHSKVFAAFQSVDVANDRTSDLASRLGEIYVGLDAPLTKIGILNTQADNLVLTQQDLSDNIVELKTVSQSTLEQMQTVESSVRDMAGFLAKTIDLIKNNWFMNSAVTFLSQAGTFLIWSGVMCATYFILFCVVLGMPWPIATVAALVCGAYIGAFFTYVHSPVTFAKSVYQQFPDFFVTKELSMLVVAMGASALTWGIIRVWDKVTGRRAPNGVLLGEDSDGGWENNY</sequence>
<comment type="caution">
    <text evidence="13">The sequence shown here is derived from an EMBL/GenBank/DDBJ whole genome shotgun (WGS) entry which is preliminary data.</text>
</comment>
<evidence type="ECO:0000256" key="4">
    <source>
        <dbReference type="ARBA" id="ARBA00022692"/>
    </source>
</evidence>
<comment type="subcellular location">
    <subcellularLocation>
        <location evidence="11">Endoplasmic reticulum membrane</location>
    </subcellularLocation>
    <subcellularLocation>
        <location evidence="11">Nucleus membrane</location>
    </subcellularLocation>
</comment>
<dbReference type="PANTHER" id="PTHR28012:SF1">
    <property type="entry name" value="NUCLEAR FUSION PROTEIN KAR5"/>
    <property type="match status" value="1"/>
</dbReference>
<evidence type="ECO:0000256" key="6">
    <source>
        <dbReference type="ARBA" id="ARBA00022824"/>
    </source>
</evidence>
<evidence type="ECO:0008006" key="15">
    <source>
        <dbReference type="Google" id="ProtNLM"/>
    </source>
</evidence>
<dbReference type="GO" id="GO:0031965">
    <property type="term" value="C:nuclear membrane"/>
    <property type="evidence" value="ECO:0007669"/>
    <property type="project" value="UniProtKB-SubCell"/>
</dbReference>
<dbReference type="GO" id="GO:0005789">
    <property type="term" value="C:endoplasmic reticulum membrane"/>
    <property type="evidence" value="ECO:0007669"/>
    <property type="project" value="UniProtKB-SubCell"/>
</dbReference>
<accession>A0A0F4GVC7</accession>
<dbReference type="GO" id="GO:0000742">
    <property type="term" value="P:karyogamy involved in conjugation with cellular fusion"/>
    <property type="evidence" value="ECO:0007669"/>
    <property type="project" value="UniProtKB-UniRule"/>
</dbReference>
<keyword evidence="5 11" id="KW-0732">Signal</keyword>
<comment type="similarity">
    <text evidence="2 11">Belongs to the KAR5 family.</text>
</comment>
<dbReference type="PANTHER" id="PTHR28012">
    <property type="entry name" value="NUCLEAR FUSION PROTEIN KAR5"/>
    <property type="match status" value="1"/>
</dbReference>
<feature type="transmembrane region" description="Helical" evidence="11">
    <location>
        <begin position="501"/>
        <end position="519"/>
    </location>
</feature>
<keyword evidence="9" id="KW-0325">Glycoprotein</keyword>
<keyword evidence="3 11" id="KW-0415">Karyogamy</keyword>
<keyword evidence="10 11" id="KW-0539">Nucleus</keyword>